<accession>A0A0E9NCT0</accession>
<reference evidence="2 3" key="3">
    <citation type="journal article" date="2015" name="Genome Announc.">
        <title>Draft Genome Sequence of the Archiascomycetous Yeast Saitoella complicata.</title>
        <authorList>
            <person name="Yamauchi K."/>
            <person name="Kondo S."/>
            <person name="Hamamoto M."/>
            <person name="Takahashi Y."/>
            <person name="Ogura Y."/>
            <person name="Hayashi T."/>
            <person name="Nishida H."/>
        </authorList>
    </citation>
    <scope>NUCLEOTIDE SEQUENCE [LARGE SCALE GENOMIC DNA]</scope>
    <source>
        <strain evidence="2 3">NRRL Y-17804</strain>
    </source>
</reference>
<feature type="compositionally biased region" description="Polar residues" evidence="1">
    <location>
        <begin position="55"/>
        <end position="64"/>
    </location>
</feature>
<reference evidence="2 3" key="1">
    <citation type="journal article" date="2011" name="J. Gen. Appl. Microbiol.">
        <title>Draft genome sequencing of the enigmatic yeast Saitoella complicata.</title>
        <authorList>
            <person name="Nishida H."/>
            <person name="Hamamoto M."/>
            <person name="Sugiyama J."/>
        </authorList>
    </citation>
    <scope>NUCLEOTIDE SEQUENCE [LARGE SCALE GENOMIC DNA]</scope>
    <source>
        <strain evidence="2 3">NRRL Y-17804</strain>
    </source>
</reference>
<organism evidence="2 3">
    <name type="scientific">Saitoella complicata (strain BCRC 22490 / CBS 7301 / JCM 7358 / NBRC 10748 / NRRL Y-17804)</name>
    <dbReference type="NCBI Taxonomy" id="698492"/>
    <lineage>
        <taxon>Eukaryota</taxon>
        <taxon>Fungi</taxon>
        <taxon>Dikarya</taxon>
        <taxon>Ascomycota</taxon>
        <taxon>Taphrinomycotina</taxon>
        <taxon>Taphrinomycotina incertae sedis</taxon>
        <taxon>Saitoella</taxon>
    </lineage>
</organism>
<sequence>MIDEEHTTHNKFSFTIKMHMQAIRRTLLLNRASLIRAPIAVRGYATGYGDPTPNTPNETAQKGSQAEHPGPRPEEADEQGGSTFGEEESSRGKAQAGGTDKKSGSKEKKSSTEEKPTEKKSTEKKPKKSSKKKTESTNTETTGAEKDKHGKPKTEKQPGQPAHAANPKSGTGSPNQGSVATGSITDSSIGESLQHKDDNQSLGKGKDTTDQFDKKVEVASHEPGAPQGSEMVQDALKVGTSSGDGLSDTEQKVNKDFWAGSGGRDKEP</sequence>
<evidence type="ECO:0000313" key="3">
    <source>
        <dbReference type="Proteomes" id="UP000033140"/>
    </source>
</evidence>
<name>A0A0E9NCT0_SAICN</name>
<evidence type="ECO:0000313" key="2">
    <source>
        <dbReference type="EMBL" id="GAO47672.1"/>
    </source>
</evidence>
<feature type="compositionally biased region" description="Basic and acidic residues" evidence="1">
    <location>
        <begin position="193"/>
        <end position="220"/>
    </location>
</feature>
<feature type="compositionally biased region" description="Polar residues" evidence="1">
    <location>
        <begin position="168"/>
        <end position="191"/>
    </location>
</feature>
<dbReference type="EMBL" id="BACD03000010">
    <property type="protein sequence ID" value="GAO47672.1"/>
    <property type="molecule type" value="Genomic_DNA"/>
</dbReference>
<feature type="compositionally biased region" description="Basic and acidic residues" evidence="1">
    <location>
        <begin position="143"/>
        <end position="156"/>
    </location>
</feature>
<feature type="compositionally biased region" description="Basic and acidic residues" evidence="1">
    <location>
        <begin position="99"/>
        <end position="124"/>
    </location>
</feature>
<evidence type="ECO:0000256" key="1">
    <source>
        <dbReference type="SAM" id="MobiDB-lite"/>
    </source>
</evidence>
<comment type="caution">
    <text evidence="2">The sequence shown here is derived from an EMBL/GenBank/DDBJ whole genome shotgun (WGS) entry which is preliminary data.</text>
</comment>
<feature type="region of interest" description="Disordered" evidence="1">
    <location>
        <begin position="46"/>
        <end position="268"/>
    </location>
</feature>
<keyword evidence="3" id="KW-1185">Reference proteome</keyword>
<protein>
    <submittedName>
        <fullName evidence="2">Uncharacterized protein</fullName>
    </submittedName>
</protein>
<dbReference type="Proteomes" id="UP000033140">
    <property type="component" value="Unassembled WGS sequence"/>
</dbReference>
<proteinExistence type="predicted"/>
<dbReference type="AlphaFoldDB" id="A0A0E9NCT0"/>
<reference evidence="2 3" key="2">
    <citation type="journal article" date="2014" name="J. Gen. Appl. Microbiol.">
        <title>The early diverging ascomycetous budding yeast Saitoella complicata has three histone deacetylases belonging to the Clr6, Hos2, and Rpd3 lineages.</title>
        <authorList>
            <person name="Nishida H."/>
            <person name="Matsumoto T."/>
            <person name="Kondo S."/>
            <person name="Hamamoto M."/>
            <person name="Yoshikawa H."/>
        </authorList>
    </citation>
    <scope>NUCLEOTIDE SEQUENCE [LARGE SCALE GENOMIC DNA]</scope>
    <source>
        <strain evidence="2 3">NRRL Y-17804</strain>
    </source>
</reference>
<gene>
    <name evidence="2" type="ORF">G7K_1871-t1</name>
</gene>